<reference evidence="2 3" key="1">
    <citation type="journal article" date="2012" name="J. Bacteriol.">
        <title>Whole-Genome Sequence of Nocardiopsis alba Strain ATCC BAA-2165, Associated with Honeybees.</title>
        <authorList>
            <person name="Qiao J."/>
            <person name="Chen L."/>
            <person name="Li Y."/>
            <person name="Wang J."/>
            <person name="Zhang W."/>
            <person name="Chen S."/>
        </authorList>
    </citation>
    <scope>NUCLEOTIDE SEQUENCE [LARGE SCALE GENOMIC DNA]</scope>
    <source>
        <strain evidence="3">ATCC BAA-2165 / BE74</strain>
    </source>
</reference>
<protein>
    <submittedName>
        <fullName evidence="2">Uncharacterized protein</fullName>
    </submittedName>
</protein>
<dbReference type="EMBL" id="CP003788">
    <property type="protein sequence ID" value="AFR06604.1"/>
    <property type="molecule type" value="Genomic_DNA"/>
</dbReference>
<organism evidence="2 3">
    <name type="scientific">Nocardiopsis alba (strain ATCC BAA-2165 / BE74)</name>
    <dbReference type="NCBI Taxonomy" id="1205910"/>
    <lineage>
        <taxon>Bacteria</taxon>
        <taxon>Bacillati</taxon>
        <taxon>Actinomycetota</taxon>
        <taxon>Actinomycetes</taxon>
        <taxon>Streptosporangiales</taxon>
        <taxon>Nocardiopsidaceae</taxon>
        <taxon>Nocardiopsis</taxon>
    </lineage>
</organism>
<feature type="region of interest" description="Disordered" evidence="1">
    <location>
        <begin position="1"/>
        <end position="60"/>
    </location>
</feature>
<feature type="compositionally biased region" description="Basic residues" evidence="1">
    <location>
        <begin position="50"/>
        <end position="60"/>
    </location>
</feature>
<reference evidence="3" key="2">
    <citation type="submission" date="2012-08" db="EMBL/GenBank/DDBJ databases">
        <title>Whole-genome sequence of Nocardiopsis alba strain ATCC BAA-2165 associated with honeybees.</title>
        <authorList>
            <person name="Qiao J."/>
            <person name="Chen L."/>
            <person name="Li Y."/>
            <person name="Wang J."/>
            <person name="Zhang W."/>
            <person name="Chen S."/>
        </authorList>
    </citation>
    <scope>NUCLEOTIDE SEQUENCE [LARGE SCALE GENOMIC DNA]</scope>
    <source>
        <strain evidence="3">ATCC BAA-2165 / BE74</strain>
    </source>
</reference>
<dbReference type="KEGG" id="nal:B005_3470"/>
<dbReference type="Proteomes" id="UP000003779">
    <property type="component" value="Chromosome"/>
</dbReference>
<name>J7L755_NOCAA</name>
<dbReference type="AlphaFoldDB" id="J7L755"/>
<accession>J7L755</accession>
<evidence type="ECO:0000256" key="1">
    <source>
        <dbReference type="SAM" id="MobiDB-lite"/>
    </source>
</evidence>
<sequence>MTEKEFGWGSSAPFQLQRSYQIPPADDKRWRHKHRPKNTMSINRNLGPSRPRRRREKSNT</sequence>
<dbReference type="HOGENOM" id="CLU_2936955_0_0_11"/>
<evidence type="ECO:0000313" key="3">
    <source>
        <dbReference type="Proteomes" id="UP000003779"/>
    </source>
</evidence>
<evidence type="ECO:0000313" key="2">
    <source>
        <dbReference type="EMBL" id="AFR06604.1"/>
    </source>
</evidence>
<gene>
    <name evidence="2" type="ordered locus">B005_3470</name>
</gene>
<dbReference type="PATRIC" id="fig|1205910.3.peg.3280"/>
<proteinExistence type="predicted"/>